<reference evidence="5 6" key="1">
    <citation type="journal article" date="2023" name="BMC Biotechnol.">
        <title>Vitis rotundifolia cv Carlos genome sequencing.</title>
        <authorList>
            <person name="Huff M."/>
            <person name="Hulse-Kemp A."/>
            <person name="Scheffler B."/>
            <person name="Youngblood R."/>
            <person name="Simpson S."/>
            <person name="Babiker E."/>
            <person name="Staton M."/>
        </authorList>
    </citation>
    <scope>NUCLEOTIDE SEQUENCE [LARGE SCALE GENOMIC DNA]</scope>
    <source>
        <tissue evidence="5">Leaf</tissue>
    </source>
</reference>
<sequence length="229" mass="24934">MAVTGPPSPATPTPTPTVTPQETAPIGNPIFARIRIANSSDVPHLHKLMYQHAASQRLTHIFSSTESSLSATLFNSPPFQSFTVFLLEVSPTPFPDGPVGCHPPITRIVNLDLPIVDPELKEFASGGEAVVVGFVLFFPNYGLFLGKTGFYIEGLYVRECYRKKGFGKMLLSAVAAQAVKMGHGKLDWCVLGWNANAFGFYKKMGAQVFEEVKMCRLTSDALQACESFS</sequence>
<dbReference type="EMBL" id="JARBHA010000013">
    <property type="protein sequence ID" value="KAJ9684638.1"/>
    <property type="molecule type" value="Genomic_DNA"/>
</dbReference>
<dbReference type="PANTHER" id="PTHR10545">
    <property type="entry name" value="DIAMINE N-ACETYLTRANSFERASE"/>
    <property type="match status" value="1"/>
</dbReference>
<keyword evidence="1" id="KW-0808">Transferase</keyword>
<evidence type="ECO:0000313" key="6">
    <source>
        <dbReference type="Proteomes" id="UP001168098"/>
    </source>
</evidence>
<organism evidence="5 6">
    <name type="scientific">Vitis rotundifolia</name>
    <name type="common">Muscadine grape</name>
    <dbReference type="NCBI Taxonomy" id="103349"/>
    <lineage>
        <taxon>Eukaryota</taxon>
        <taxon>Viridiplantae</taxon>
        <taxon>Streptophyta</taxon>
        <taxon>Embryophyta</taxon>
        <taxon>Tracheophyta</taxon>
        <taxon>Spermatophyta</taxon>
        <taxon>Magnoliopsida</taxon>
        <taxon>eudicotyledons</taxon>
        <taxon>Gunneridae</taxon>
        <taxon>Pentapetalae</taxon>
        <taxon>rosids</taxon>
        <taxon>Vitales</taxon>
        <taxon>Vitaceae</taxon>
        <taxon>Viteae</taxon>
        <taxon>Vitis</taxon>
    </lineage>
</organism>
<comment type="caution">
    <text evidence="5">The sequence shown here is derived from an EMBL/GenBank/DDBJ whole genome shotgun (WGS) entry which is preliminary data.</text>
</comment>
<name>A0AA39DH32_VITRO</name>
<dbReference type="GO" id="GO:0008080">
    <property type="term" value="F:N-acetyltransferase activity"/>
    <property type="evidence" value="ECO:0007669"/>
    <property type="project" value="UniProtKB-ARBA"/>
</dbReference>
<protein>
    <recommendedName>
        <fullName evidence="4">N-acetyltransferase domain-containing protein</fullName>
    </recommendedName>
</protein>
<dbReference type="SUPFAM" id="SSF55729">
    <property type="entry name" value="Acyl-CoA N-acyltransferases (Nat)"/>
    <property type="match status" value="1"/>
</dbReference>
<evidence type="ECO:0000256" key="3">
    <source>
        <dbReference type="SAM" id="MobiDB-lite"/>
    </source>
</evidence>
<keyword evidence="2" id="KW-0012">Acyltransferase</keyword>
<dbReference type="AlphaFoldDB" id="A0AA39DH32"/>
<dbReference type="CDD" id="cd04301">
    <property type="entry name" value="NAT_SF"/>
    <property type="match status" value="1"/>
</dbReference>
<dbReference type="PANTHER" id="PTHR10545:SF29">
    <property type="entry name" value="GH14572P-RELATED"/>
    <property type="match status" value="1"/>
</dbReference>
<evidence type="ECO:0000259" key="4">
    <source>
        <dbReference type="PROSITE" id="PS51186"/>
    </source>
</evidence>
<evidence type="ECO:0000256" key="2">
    <source>
        <dbReference type="ARBA" id="ARBA00023315"/>
    </source>
</evidence>
<dbReference type="Gene3D" id="3.40.630.30">
    <property type="match status" value="1"/>
</dbReference>
<feature type="compositionally biased region" description="Pro residues" evidence="3">
    <location>
        <begin position="1"/>
        <end position="17"/>
    </location>
</feature>
<dbReference type="Proteomes" id="UP001168098">
    <property type="component" value="Unassembled WGS sequence"/>
</dbReference>
<dbReference type="Pfam" id="PF00583">
    <property type="entry name" value="Acetyltransf_1"/>
    <property type="match status" value="1"/>
</dbReference>
<feature type="domain" description="N-acetyltransferase" evidence="4">
    <location>
        <begin position="71"/>
        <end position="229"/>
    </location>
</feature>
<dbReference type="InterPro" id="IPR000182">
    <property type="entry name" value="GNAT_dom"/>
</dbReference>
<accession>A0AA39DH32</accession>
<dbReference type="InterPro" id="IPR016181">
    <property type="entry name" value="Acyl_CoA_acyltransferase"/>
</dbReference>
<dbReference type="FunFam" id="3.40.630.30:FF:000099">
    <property type="entry name" value="probable acetyltransferase NATA1-like"/>
    <property type="match status" value="1"/>
</dbReference>
<feature type="region of interest" description="Disordered" evidence="3">
    <location>
        <begin position="1"/>
        <end position="24"/>
    </location>
</feature>
<dbReference type="PROSITE" id="PS51186">
    <property type="entry name" value="GNAT"/>
    <property type="match status" value="1"/>
</dbReference>
<keyword evidence="6" id="KW-1185">Reference proteome</keyword>
<proteinExistence type="predicted"/>
<evidence type="ECO:0000256" key="1">
    <source>
        <dbReference type="ARBA" id="ARBA00022679"/>
    </source>
</evidence>
<gene>
    <name evidence="5" type="ORF">PVL29_016888</name>
</gene>
<evidence type="ECO:0000313" key="5">
    <source>
        <dbReference type="EMBL" id="KAJ9684638.1"/>
    </source>
</evidence>
<dbReference type="InterPro" id="IPR051016">
    <property type="entry name" value="Diverse_Substrate_AcTransf"/>
</dbReference>